<dbReference type="ExpressionAtlas" id="A0A5S9Y697">
    <property type="expression patterns" value="baseline and differential"/>
</dbReference>
<dbReference type="SMART" id="SM00256">
    <property type="entry name" value="FBOX"/>
    <property type="match status" value="2"/>
</dbReference>
<dbReference type="Pfam" id="PF00646">
    <property type="entry name" value="F-box"/>
    <property type="match status" value="2"/>
</dbReference>
<dbReference type="PANTHER" id="PTHR31900:SF25">
    <property type="entry name" value="FBD DOMAIN-CONTAINING PROTEIN"/>
    <property type="match status" value="1"/>
</dbReference>
<dbReference type="Pfam" id="PF08387">
    <property type="entry name" value="FBD"/>
    <property type="match status" value="2"/>
</dbReference>
<dbReference type="AlphaFoldDB" id="A0A5S9Y697"/>
<dbReference type="SUPFAM" id="SSF52047">
    <property type="entry name" value="RNI-like"/>
    <property type="match status" value="2"/>
</dbReference>
<feature type="domain" description="F-box" evidence="1">
    <location>
        <begin position="482"/>
        <end position="518"/>
    </location>
</feature>
<sequence length="937" mass="107475">MEARKEKRICLGRPAREDLISKLPNALISHILSYLRTKDVVRTSVLSKRWKSVWLLVPGLDLDSYEFLEYYTFVRFANKFLDFCREQKSFLHKLKLVIQKDKTGQSCVTPWIDYVARGNLQHLDVELGGCVYFREYWEVMPVSLYICETLLHLRLYRVSMGNFESVSLPHLKTLCLERNIYPNEASVESLISSCPVLEDLTILRINDNVKVLRVHSQSLTSFSVGYHPCDLIRKYNYYSEKVRENSGLVIDAPRLKYLTFNYERSKSKIMRNLSSLVKVNVLSSFDISSVAGCSEQQMAHNFFTGISRVRDLIISRDMMRLIFYYLKGNSLPQFCNLSYLKTNLSETSLAFLDIFTKLLESCPNLKSIALGLTCFLDDMVEMSVWSVPKCLLSSLEFVEIKNEHPPDDGVLKVARYFVENSVNLKKLALHLHLFFLEGNPAVLNDLLALPRRSSMCQIEVLLEDPMEENIEKRICVEQLAIEDLISKLPEVLLSQILSYLPTKDIVRTSVLSKRWKSVWLLIPGLDLDSSEFPHYDTFVDFMNEFLFFSREENPCLHKLKLSIQKNENDPSCVTLWTDCVARGKLQHLDVEFGGRVMEREFWEMMPLSLYICKTLLHLRLYRVLLGNFDQSVDSLPSLRSMCLEENVYSNEASLESLISSCRVLEDLTIVKIDDNVRDRGNSGLVIDAPILKYLTFNNDQSKSKTISNLGSLVKVTILGPIKISSVVGCTEQQMAHKFLTGISRVRYLIVSEDMMEVISSYLKEDSLPQFGNLSYLKASVWLSSFDFLDILPKLLESCPNLKSIVLEITCIVDRTKATVERRVSSVPECLLSSLEFVEIKNRISVDDGALEVARYFVENSVNLQKVVLRLASSFLRRGNQAVLKDILELPRRSSMCEIEVFNALNGHALCFRKNKRTGRVFLDYFDVAESYYGAIVS</sequence>
<dbReference type="InterPro" id="IPR050232">
    <property type="entry name" value="FBL13/AtMIF1-like"/>
</dbReference>
<gene>
    <name evidence="2" type="ORF">C24_LOCUS22879</name>
</gene>
<evidence type="ECO:0000313" key="3">
    <source>
        <dbReference type="Proteomes" id="UP000434276"/>
    </source>
</evidence>
<name>A0A5S9Y697_ARATH</name>
<evidence type="ECO:0000313" key="2">
    <source>
        <dbReference type="EMBL" id="CAA0404173.1"/>
    </source>
</evidence>
<proteinExistence type="predicted"/>
<evidence type="ECO:0000259" key="1">
    <source>
        <dbReference type="PROSITE" id="PS50181"/>
    </source>
</evidence>
<reference evidence="2 3" key="1">
    <citation type="submission" date="2019-12" db="EMBL/GenBank/DDBJ databases">
        <authorList>
            <person name="Jiao W.-B."/>
            <person name="Schneeberger K."/>
        </authorList>
    </citation>
    <scope>NUCLEOTIDE SEQUENCE [LARGE SCALE GENOMIC DNA]</scope>
    <source>
        <strain evidence="3">cv. C24</strain>
    </source>
</reference>
<organism evidence="2 3">
    <name type="scientific">Arabidopsis thaliana</name>
    <name type="common">Mouse-ear cress</name>
    <dbReference type="NCBI Taxonomy" id="3702"/>
    <lineage>
        <taxon>Eukaryota</taxon>
        <taxon>Viridiplantae</taxon>
        <taxon>Streptophyta</taxon>
        <taxon>Embryophyta</taxon>
        <taxon>Tracheophyta</taxon>
        <taxon>Spermatophyta</taxon>
        <taxon>Magnoliopsida</taxon>
        <taxon>eudicotyledons</taxon>
        <taxon>Gunneridae</taxon>
        <taxon>Pentapetalae</taxon>
        <taxon>rosids</taxon>
        <taxon>malvids</taxon>
        <taxon>Brassicales</taxon>
        <taxon>Brassicaceae</taxon>
        <taxon>Camelineae</taxon>
        <taxon>Arabidopsis</taxon>
    </lineage>
</organism>
<feature type="domain" description="F-box" evidence="1">
    <location>
        <begin position="17"/>
        <end position="53"/>
    </location>
</feature>
<dbReference type="Pfam" id="PF24758">
    <property type="entry name" value="LRR_At5g56370"/>
    <property type="match status" value="2"/>
</dbReference>
<dbReference type="OrthoDB" id="1435207at2759"/>
<dbReference type="CDD" id="cd22160">
    <property type="entry name" value="F-box_AtFBL13-like"/>
    <property type="match status" value="2"/>
</dbReference>
<dbReference type="Gene3D" id="1.20.1280.50">
    <property type="match status" value="2"/>
</dbReference>
<dbReference type="SMART" id="SM00579">
    <property type="entry name" value="FBD"/>
    <property type="match status" value="2"/>
</dbReference>
<protein>
    <recommendedName>
        <fullName evidence="1">F-box domain-containing protein</fullName>
    </recommendedName>
</protein>
<dbReference type="InterPro" id="IPR036047">
    <property type="entry name" value="F-box-like_dom_sf"/>
</dbReference>
<dbReference type="SUPFAM" id="SSF81383">
    <property type="entry name" value="F-box domain"/>
    <property type="match status" value="2"/>
</dbReference>
<dbReference type="EMBL" id="CACSHJ010000096">
    <property type="protein sequence ID" value="CAA0404173.1"/>
    <property type="molecule type" value="Genomic_DNA"/>
</dbReference>
<dbReference type="InterPro" id="IPR032675">
    <property type="entry name" value="LRR_dom_sf"/>
</dbReference>
<dbReference type="InterPro" id="IPR006566">
    <property type="entry name" value="FBD"/>
</dbReference>
<dbReference type="InterPro" id="IPR055411">
    <property type="entry name" value="LRR_FXL15/At3g58940/PEG3-like"/>
</dbReference>
<dbReference type="InterPro" id="IPR053781">
    <property type="entry name" value="F-box_AtFBL13-like"/>
</dbReference>
<accession>A0A5S9Y697</accession>
<dbReference type="PROSITE" id="PS50181">
    <property type="entry name" value="FBOX"/>
    <property type="match status" value="2"/>
</dbReference>
<dbReference type="Proteomes" id="UP000434276">
    <property type="component" value="Unassembled WGS sequence"/>
</dbReference>
<dbReference type="PANTHER" id="PTHR31900">
    <property type="entry name" value="F-BOX/RNI SUPERFAMILY PROTEIN-RELATED"/>
    <property type="match status" value="1"/>
</dbReference>
<dbReference type="InterPro" id="IPR001810">
    <property type="entry name" value="F-box_dom"/>
</dbReference>
<dbReference type="Gene3D" id="3.80.10.10">
    <property type="entry name" value="Ribonuclease Inhibitor"/>
    <property type="match status" value="2"/>
</dbReference>